<dbReference type="PANTHER" id="PTHR26452">
    <property type="entry name" value="OLFACTORY RECEPTOR"/>
    <property type="match status" value="1"/>
</dbReference>
<comment type="function">
    <text evidence="1">Putative odorant or sperm cell receptor.</text>
</comment>
<dbReference type="Proteomes" id="UP001652624">
    <property type="component" value="Chromosome 14"/>
</dbReference>
<protein>
    <submittedName>
        <fullName evidence="14">Olfactory receptor 13A1-like</fullName>
    </submittedName>
</protein>
<feature type="transmembrane region" description="Helical" evidence="11">
    <location>
        <begin position="272"/>
        <end position="292"/>
    </location>
</feature>
<dbReference type="AlphaFoldDB" id="A0A1S3WPI4"/>
<evidence type="ECO:0000256" key="9">
    <source>
        <dbReference type="ARBA" id="ARBA00023170"/>
    </source>
</evidence>
<keyword evidence="13" id="KW-1185">Reference proteome</keyword>
<evidence type="ECO:0000256" key="11">
    <source>
        <dbReference type="SAM" id="Phobius"/>
    </source>
</evidence>
<evidence type="ECO:0000256" key="8">
    <source>
        <dbReference type="ARBA" id="ARBA00023136"/>
    </source>
</evidence>
<dbReference type="GO" id="GO:0004930">
    <property type="term" value="F:G protein-coupled receptor activity"/>
    <property type="evidence" value="ECO:0007669"/>
    <property type="project" value="UniProtKB-KW"/>
</dbReference>
<accession>A0A1S3WPI4</accession>
<name>A0A1S3WPI4_ERIEU</name>
<evidence type="ECO:0000256" key="2">
    <source>
        <dbReference type="ARBA" id="ARBA00004651"/>
    </source>
</evidence>
<dbReference type="GO" id="GO:0005886">
    <property type="term" value="C:plasma membrane"/>
    <property type="evidence" value="ECO:0007669"/>
    <property type="project" value="UniProtKB-SubCell"/>
</dbReference>
<feature type="transmembrane region" description="Helical" evidence="11">
    <location>
        <begin position="204"/>
        <end position="226"/>
    </location>
</feature>
<dbReference type="PRINTS" id="PR00237">
    <property type="entry name" value="GPCRRHODOPSN"/>
</dbReference>
<keyword evidence="8 11" id="KW-0472">Membrane</keyword>
<dbReference type="InterPro" id="IPR050516">
    <property type="entry name" value="Olfactory_GPCR"/>
</dbReference>
<evidence type="ECO:0000256" key="6">
    <source>
        <dbReference type="ARBA" id="ARBA00022989"/>
    </source>
</evidence>
<dbReference type="GeneID" id="103123082"/>
<keyword evidence="9" id="KW-0675">Receptor</keyword>
<dbReference type="PRINTS" id="PR00245">
    <property type="entry name" value="OLFACTORYR"/>
</dbReference>
<proteinExistence type="predicted"/>
<feature type="transmembrane region" description="Helical" evidence="11">
    <location>
        <begin position="57"/>
        <end position="76"/>
    </location>
</feature>
<dbReference type="GO" id="GO:0004984">
    <property type="term" value="F:olfactory receptor activity"/>
    <property type="evidence" value="ECO:0007669"/>
    <property type="project" value="InterPro"/>
</dbReference>
<keyword evidence="4 11" id="KW-0812">Transmembrane</keyword>
<evidence type="ECO:0000259" key="12">
    <source>
        <dbReference type="PROSITE" id="PS50262"/>
    </source>
</evidence>
<dbReference type="InterPro" id="IPR000725">
    <property type="entry name" value="Olfact_rcpt"/>
</dbReference>
<dbReference type="PROSITE" id="PS50262">
    <property type="entry name" value="G_PROTEIN_RECEP_F1_2"/>
    <property type="match status" value="1"/>
</dbReference>
<keyword evidence="10" id="KW-0807">Transducer</keyword>
<dbReference type="eggNOG" id="ENOG502SKP5">
    <property type="taxonomic scope" value="Eukaryota"/>
</dbReference>
<keyword evidence="3" id="KW-1003">Cell membrane</keyword>
<dbReference type="CDD" id="cd15232">
    <property type="entry name" value="7tmA_OR13-like"/>
    <property type="match status" value="1"/>
</dbReference>
<evidence type="ECO:0000256" key="7">
    <source>
        <dbReference type="ARBA" id="ARBA00023040"/>
    </source>
</evidence>
<keyword evidence="5" id="KW-0716">Sensory transduction</keyword>
<comment type="subcellular location">
    <subcellularLocation>
        <location evidence="2">Cell membrane</location>
        <topology evidence="2">Multi-pass membrane protein</topology>
    </subcellularLocation>
</comment>
<gene>
    <name evidence="14" type="primary">LOC103123082</name>
</gene>
<evidence type="ECO:0000256" key="3">
    <source>
        <dbReference type="ARBA" id="ARBA00022475"/>
    </source>
</evidence>
<keyword evidence="5" id="KW-0552">Olfaction</keyword>
<evidence type="ECO:0000256" key="5">
    <source>
        <dbReference type="ARBA" id="ARBA00022725"/>
    </source>
</evidence>
<dbReference type="InParanoid" id="A0A1S3WPI4"/>
<keyword evidence="6 11" id="KW-1133">Transmembrane helix</keyword>
<feature type="transmembrane region" description="Helical" evidence="11">
    <location>
        <begin position="24"/>
        <end position="50"/>
    </location>
</feature>
<feature type="transmembrane region" description="Helical" evidence="11">
    <location>
        <begin position="138"/>
        <end position="156"/>
    </location>
</feature>
<organism evidence="13 14">
    <name type="scientific">Erinaceus europaeus</name>
    <name type="common">Western European hedgehog</name>
    <dbReference type="NCBI Taxonomy" id="9365"/>
    <lineage>
        <taxon>Eukaryota</taxon>
        <taxon>Metazoa</taxon>
        <taxon>Chordata</taxon>
        <taxon>Craniata</taxon>
        <taxon>Vertebrata</taxon>
        <taxon>Euteleostomi</taxon>
        <taxon>Mammalia</taxon>
        <taxon>Eutheria</taxon>
        <taxon>Laurasiatheria</taxon>
        <taxon>Eulipotyphla</taxon>
        <taxon>Erinaceidae</taxon>
        <taxon>Erinaceinae</taxon>
        <taxon>Erinaceus</taxon>
    </lineage>
</organism>
<dbReference type="Gene3D" id="1.20.1070.10">
    <property type="entry name" value="Rhodopsin 7-helix transmembrane proteins"/>
    <property type="match status" value="1"/>
</dbReference>
<evidence type="ECO:0000256" key="10">
    <source>
        <dbReference type="ARBA" id="ARBA00023224"/>
    </source>
</evidence>
<dbReference type="InterPro" id="IPR000276">
    <property type="entry name" value="GPCR_Rhodpsn"/>
</dbReference>
<feature type="domain" description="G-protein coupled receptors family 1 profile" evidence="12">
    <location>
        <begin position="39"/>
        <end position="290"/>
    </location>
</feature>
<feature type="transmembrane region" description="Helical" evidence="11">
    <location>
        <begin position="96"/>
        <end position="118"/>
    </location>
</feature>
<dbReference type="OrthoDB" id="6145535at2759"/>
<evidence type="ECO:0000313" key="14">
    <source>
        <dbReference type="RefSeq" id="XP_016048281.2"/>
    </source>
</evidence>
<reference evidence="14" key="1">
    <citation type="submission" date="2025-08" db="UniProtKB">
        <authorList>
            <consortium name="RefSeq"/>
        </authorList>
    </citation>
    <scope>IDENTIFICATION</scope>
</reference>
<evidence type="ECO:0000256" key="1">
    <source>
        <dbReference type="ARBA" id="ARBA00003929"/>
    </source>
</evidence>
<dbReference type="RefSeq" id="XP_016048281.2">
    <property type="nucleotide sequence ID" value="XM_016192795.2"/>
</dbReference>
<evidence type="ECO:0000313" key="13">
    <source>
        <dbReference type="Proteomes" id="UP001652624"/>
    </source>
</evidence>
<sequence length="312" mass="33588">MSNLSQVVEFELCGFQVGPRLRGLLLPLFLVFYALALGGNTLIVTAIALSSALHTPMYFFLVNLSVLDVACASAVVPKLLAVLAGGPAGISYGGCMAQMFFLSWTVASEVLLFTAMALDRYMAICHPLRYGTLMRPAVCGALATGVWALGGLGSGINTGLMLRLAFCGPRPHRVQHFFCEIPPLLQLACSSTRLNDIMAVVADFFFAVLNFLLTVASYGCVIAAILRMRSAEGQRRAFSTCSSHLLVVSLYYSTVIYTYLSPGSRYAPGPGRVLAVLYSVVNPALNPLIYSLRNKDVKAALRRVCALLAQKL</sequence>
<dbReference type="InterPro" id="IPR017452">
    <property type="entry name" value="GPCR_Rhodpsn_7TM"/>
</dbReference>
<keyword evidence="7" id="KW-0297">G-protein coupled receptor</keyword>
<evidence type="ECO:0000256" key="4">
    <source>
        <dbReference type="ARBA" id="ARBA00022692"/>
    </source>
</evidence>
<dbReference type="Pfam" id="PF13853">
    <property type="entry name" value="7tm_4"/>
    <property type="match status" value="1"/>
</dbReference>
<dbReference type="SUPFAM" id="SSF81321">
    <property type="entry name" value="Family A G protein-coupled receptor-like"/>
    <property type="match status" value="1"/>
</dbReference>
<feature type="transmembrane region" description="Helical" evidence="11">
    <location>
        <begin position="238"/>
        <end position="260"/>
    </location>
</feature>